<dbReference type="InterPro" id="IPR023027">
    <property type="entry name" value="Mannitol_DH_CS"/>
</dbReference>
<dbReference type="RefSeq" id="WP_236629083.1">
    <property type="nucleotide sequence ID" value="NZ_JACHBQ010000001.1"/>
</dbReference>
<dbReference type="PRINTS" id="PR00084">
    <property type="entry name" value="MTLDHDRGNASE"/>
</dbReference>
<accession>A0A7W8ZYN8</accession>
<dbReference type="Pfam" id="PF01232">
    <property type="entry name" value="Mannitol_dh"/>
    <property type="match status" value="1"/>
</dbReference>
<dbReference type="PANTHER" id="PTHR43362">
    <property type="entry name" value="MANNITOL DEHYDROGENASE DSF1-RELATED"/>
    <property type="match status" value="1"/>
</dbReference>
<dbReference type="Pfam" id="PF08125">
    <property type="entry name" value="Mannitol_dh_C"/>
    <property type="match status" value="1"/>
</dbReference>
<organism evidence="9 10">
    <name type="scientific">Cryobacterium roopkundense</name>
    <dbReference type="NCBI Taxonomy" id="1001240"/>
    <lineage>
        <taxon>Bacteria</taxon>
        <taxon>Bacillati</taxon>
        <taxon>Actinomycetota</taxon>
        <taxon>Actinomycetes</taxon>
        <taxon>Micrococcales</taxon>
        <taxon>Microbacteriaceae</taxon>
        <taxon>Cryobacterium</taxon>
    </lineage>
</organism>
<dbReference type="EC" id="1.1.1.17" evidence="2"/>
<evidence type="ECO:0000313" key="9">
    <source>
        <dbReference type="EMBL" id="MBB5642611.1"/>
    </source>
</evidence>
<dbReference type="EMBL" id="JACHBQ010000001">
    <property type="protein sequence ID" value="MBB5642611.1"/>
    <property type="molecule type" value="Genomic_DNA"/>
</dbReference>
<dbReference type="InterPro" id="IPR013118">
    <property type="entry name" value="Mannitol_DH_C"/>
</dbReference>
<feature type="domain" description="Mannitol dehydrogenase C-terminal" evidence="8">
    <location>
        <begin position="313"/>
        <end position="478"/>
    </location>
</feature>
<keyword evidence="5" id="KW-0520">NAD</keyword>
<feature type="domain" description="Mannitol dehydrogenase N-terminal" evidence="7">
    <location>
        <begin position="44"/>
        <end position="304"/>
    </location>
</feature>
<reference evidence="9 10" key="1">
    <citation type="submission" date="2020-08" db="EMBL/GenBank/DDBJ databases">
        <title>Sequencing the genomes of 1000 actinobacteria strains.</title>
        <authorList>
            <person name="Klenk H.-P."/>
        </authorList>
    </citation>
    <scope>NUCLEOTIDE SEQUENCE [LARGE SCALE GENOMIC DNA]</scope>
    <source>
        <strain evidence="9 10">DSM 21065</strain>
    </source>
</reference>
<evidence type="ECO:0000259" key="7">
    <source>
        <dbReference type="Pfam" id="PF01232"/>
    </source>
</evidence>
<evidence type="ECO:0000256" key="3">
    <source>
        <dbReference type="ARBA" id="ARBA00016219"/>
    </source>
</evidence>
<dbReference type="AlphaFoldDB" id="A0A7W8ZYN8"/>
<evidence type="ECO:0000256" key="1">
    <source>
        <dbReference type="ARBA" id="ARBA00006541"/>
    </source>
</evidence>
<dbReference type="Gene3D" id="1.10.1040.10">
    <property type="entry name" value="N-(1-d-carboxylethyl)-l-norvaline Dehydrogenase, domain 2"/>
    <property type="match status" value="1"/>
</dbReference>
<keyword evidence="4 9" id="KW-0560">Oxidoreductase</keyword>
<dbReference type="InterPro" id="IPR013131">
    <property type="entry name" value="Mannitol_DH_N"/>
</dbReference>
<dbReference type="InterPro" id="IPR050988">
    <property type="entry name" value="Mannitol_DH/Oxidoreductase"/>
</dbReference>
<dbReference type="PANTHER" id="PTHR43362:SF1">
    <property type="entry name" value="MANNITOL DEHYDROGENASE 2-RELATED"/>
    <property type="match status" value="1"/>
</dbReference>
<comment type="catalytic activity">
    <reaction evidence="6">
        <text>D-mannitol 1-phosphate + NAD(+) = beta-D-fructose 6-phosphate + NADH + H(+)</text>
        <dbReference type="Rhea" id="RHEA:19661"/>
        <dbReference type="ChEBI" id="CHEBI:15378"/>
        <dbReference type="ChEBI" id="CHEBI:57540"/>
        <dbReference type="ChEBI" id="CHEBI:57634"/>
        <dbReference type="ChEBI" id="CHEBI:57945"/>
        <dbReference type="ChEBI" id="CHEBI:61381"/>
        <dbReference type="EC" id="1.1.1.17"/>
    </reaction>
</comment>
<dbReference type="InterPro" id="IPR000669">
    <property type="entry name" value="Mannitol_DH"/>
</dbReference>
<dbReference type="InterPro" id="IPR008927">
    <property type="entry name" value="6-PGluconate_DH-like_C_sf"/>
</dbReference>
<dbReference type="InterPro" id="IPR036291">
    <property type="entry name" value="NAD(P)-bd_dom_sf"/>
</dbReference>
<dbReference type="InterPro" id="IPR013328">
    <property type="entry name" value="6PGD_dom2"/>
</dbReference>
<name>A0A7W8ZYN8_9MICO</name>
<dbReference type="SUPFAM" id="SSF51735">
    <property type="entry name" value="NAD(P)-binding Rossmann-fold domains"/>
    <property type="match status" value="1"/>
</dbReference>
<evidence type="ECO:0000256" key="4">
    <source>
        <dbReference type="ARBA" id="ARBA00023002"/>
    </source>
</evidence>
<dbReference type="Gene3D" id="3.40.50.720">
    <property type="entry name" value="NAD(P)-binding Rossmann-like Domain"/>
    <property type="match status" value="1"/>
</dbReference>
<comment type="similarity">
    <text evidence="1">Belongs to the mannitol dehydrogenase family.</text>
</comment>
<dbReference type="SUPFAM" id="SSF48179">
    <property type="entry name" value="6-phosphogluconate dehydrogenase C-terminal domain-like"/>
    <property type="match status" value="1"/>
</dbReference>
<evidence type="ECO:0000256" key="2">
    <source>
        <dbReference type="ARBA" id="ARBA00012939"/>
    </source>
</evidence>
<evidence type="ECO:0000313" key="10">
    <source>
        <dbReference type="Proteomes" id="UP000561726"/>
    </source>
</evidence>
<protein>
    <recommendedName>
        <fullName evidence="3">Mannitol-1-phosphate 5-dehydrogenase</fullName>
        <ecNumber evidence="2">1.1.1.17</ecNumber>
    </recommendedName>
</protein>
<dbReference type="GO" id="GO:0008926">
    <property type="term" value="F:mannitol-1-phosphate 5-dehydrogenase activity"/>
    <property type="evidence" value="ECO:0007669"/>
    <property type="project" value="UniProtKB-EC"/>
</dbReference>
<sequence>MKTDPTERTDTTGTAKRLSLETVGGEHPGPATGPRVDPATLTIGIVHFGIGAFHRAHQAVFTEDAAAATGDTRWGILGVTGRTDSVVRQLQPQDCLYSVLQKGAAATSLRIVGTVRDVAWPARDSHKVAATLALPTTHIATLTITEKGYLRAGDGIDLSLPVVQHDLALIERELLGEGGLPASGSPIGLLVRGLARRFRSGGEPFTVLSCDNLVNNGAIARALVFSLVQALAPSAGRDDLLAWLGASVSFPSSMVDRIAPATTPADRAEAFGILGLRDEALVVAEPFTQWVIEDDFAGPRPEWQLAGAILTADVTPYERAKLRILNATHTQLAYLGALSGLATIAQAIADPALRAAARGTIDGDILPTLDVPLGMDLEEYRDSVLERFTNPNLPHTTLQVGMDGSQKLPTRILGTVADRLAAGHTPGGLALTVAAWITFVTSTLAPHGPALDDPLAALLQTTAGSVDAAVTEPAALVDRFFALAEVFPPAVGTSVAFRDAVVAQLAAVQRLVGHSG</sequence>
<dbReference type="Proteomes" id="UP000561726">
    <property type="component" value="Unassembled WGS sequence"/>
</dbReference>
<dbReference type="PROSITE" id="PS00974">
    <property type="entry name" value="MANNITOL_DHGENASE"/>
    <property type="match status" value="1"/>
</dbReference>
<gene>
    <name evidence="9" type="ORF">BJ997_003159</name>
</gene>
<proteinExistence type="inferred from homology"/>
<comment type="caution">
    <text evidence="9">The sequence shown here is derived from an EMBL/GenBank/DDBJ whole genome shotgun (WGS) entry which is preliminary data.</text>
</comment>
<evidence type="ECO:0000256" key="5">
    <source>
        <dbReference type="ARBA" id="ARBA00023027"/>
    </source>
</evidence>
<evidence type="ECO:0000259" key="8">
    <source>
        <dbReference type="Pfam" id="PF08125"/>
    </source>
</evidence>
<evidence type="ECO:0000256" key="6">
    <source>
        <dbReference type="ARBA" id="ARBA00048615"/>
    </source>
</evidence>
<dbReference type="GO" id="GO:0019594">
    <property type="term" value="P:mannitol metabolic process"/>
    <property type="evidence" value="ECO:0007669"/>
    <property type="project" value="InterPro"/>
</dbReference>